<dbReference type="GeneID" id="19303676"/>
<comment type="catalytic activity">
    <reaction evidence="13">
        <text>2 a Fe(II)-siderophore + NADP(+) + H(+) = 2 a Fe(III)-siderophore + NADPH</text>
        <dbReference type="Rhea" id="RHEA:28795"/>
        <dbReference type="Rhea" id="RHEA-COMP:11342"/>
        <dbReference type="Rhea" id="RHEA-COMP:11344"/>
        <dbReference type="ChEBI" id="CHEBI:15378"/>
        <dbReference type="ChEBI" id="CHEBI:29033"/>
        <dbReference type="ChEBI" id="CHEBI:29034"/>
        <dbReference type="ChEBI" id="CHEBI:57783"/>
        <dbReference type="ChEBI" id="CHEBI:58349"/>
        <dbReference type="EC" id="1.16.1.9"/>
    </reaction>
</comment>
<evidence type="ECO:0000256" key="11">
    <source>
        <dbReference type="ARBA" id="ARBA00023136"/>
    </source>
</evidence>
<evidence type="ECO:0000256" key="12">
    <source>
        <dbReference type="ARBA" id="ARBA00023180"/>
    </source>
</evidence>
<feature type="transmembrane region" description="Helical" evidence="15">
    <location>
        <begin position="182"/>
        <end position="206"/>
    </location>
</feature>
<dbReference type="PANTHER" id="PTHR32361:SF9">
    <property type="entry name" value="FERRIC REDUCTASE TRANSMEMBRANE COMPONENT 3-RELATED"/>
    <property type="match status" value="1"/>
</dbReference>
<dbReference type="GO" id="GO:0006826">
    <property type="term" value="P:iron ion transport"/>
    <property type="evidence" value="ECO:0007669"/>
    <property type="project" value="TreeGrafter"/>
</dbReference>
<keyword evidence="5" id="KW-1003">Cell membrane</keyword>
<dbReference type="InterPro" id="IPR013121">
    <property type="entry name" value="Fe_red_NAD-bd_6"/>
</dbReference>
<gene>
    <name evidence="17" type="ORF">GLOTRDRAFT_137015</name>
</gene>
<dbReference type="KEGG" id="gtr:GLOTRDRAFT_137015"/>
<keyword evidence="18" id="KW-1185">Reference proteome</keyword>
<evidence type="ECO:0000256" key="14">
    <source>
        <dbReference type="SAM" id="MobiDB-lite"/>
    </source>
</evidence>
<evidence type="ECO:0000256" key="1">
    <source>
        <dbReference type="ARBA" id="ARBA00004651"/>
    </source>
</evidence>
<dbReference type="SUPFAM" id="SSF63380">
    <property type="entry name" value="Riboflavin synthase domain-like"/>
    <property type="match status" value="1"/>
</dbReference>
<feature type="region of interest" description="Disordered" evidence="14">
    <location>
        <begin position="827"/>
        <end position="868"/>
    </location>
</feature>
<dbReference type="InterPro" id="IPR013112">
    <property type="entry name" value="FAD-bd_8"/>
</dbReference>
<feature type="transmembrane region" description="Helical" evidence="15">
    <location>
        <begin position="227"/>
        <end position="245"/>
    </location>
</feature>
<evidence type="ECO:0000256" key="2">
    <source>
        <dbReference type="ARBA" id="ARBA00006278"/>
    </source>
</evidence>
<keyword evidence="7" id="KW-0249">Electron transport</keyword>
<reference evidence="17 18" key="1">
    <citation type="journal article" date="2012" name="Science">
        <title>The Paleozoic origin of enzymatic lignin decomposition reconstructed from 31 fungal genomes.</title>
        <authorList>
            <person name="Floudas D."/>
            <person name="Binder M."/>
            <person name="Riley R."/>
            <person name="Barry K."/>
            <person name="Blanchette R.A."/>
            <person name="Henrissat B."/>
            <person name="Martinez A.T."/>
            <person name="Otillar R."/>
            <person name="Spatafora J.W."/>
            <person name="Yadav J.S."/>
            <person name="Aerts A."/>
            <person name="Benoit I."/>
            <person name="Boyd A."/>
            <person name="Carlson A."/>
            <person name="Copeland A."/>
            <person name="Coutinho P.M."/>
            <person name="de Vries R.P."/>
            <person name="Ferreira P."/>
            <person name="Findley K."/>
            <person name="Foster B."/>
            <person name="Gaskell J."/>
            <person name="Glotzer D."/>
            <person name="Gorecki P."/>
            <person name="Heitman J."/>
            <person name="Hesse C."/>
            <person name="Hori C."/>
            <person name="Igarashi K."/>
            <person name="Jurgens J.A."/>
            <person name="Kallen N."/>
            <person name="Kersten P."/>
            <person name="Kohler A."/>
            <person name="Kuees U."/>
            <person name="Kumar T.K.A."/>
            <person name="Kuo A."/>
            <person name="LaButti K."/>
            <person name="Larrondo L.F."/>
            <person name="Lindquist E."/>
            <person name="Ling A."/>
            <person name="Lombard V."/>
            <person name="Lucas S."/>
            <person name="Lundell T."/>
            <person name="Martin R."/>
            <person name="McLaughlin D.J."/>
            <person name="Morgenstern I."/>
            <person name="Morin E."/>
            <person name="Murat C."/>
            <person name="Nagy L.G."/>
            <person name="Nolan M."/>
            <person name="Ohm R.A."/>
            <person name="Patyshakuliyeva A."/>
            <person name="Rokas A."/>
            <person name="Ruiz-Duenas F.J."/>
            <person name="Sabat G."/>
            <person name="Salamov A."/>
            <person name="Samejima M."/>
            <person name="Schmutz J."/>
            <person name="Slot J.C."/>
            <person name="St John F."/>
            <person name="Stenlid J."/>
            <person name="Sun H."/>
            <person name="Sun S."/>
            <person name="Syed K."/>
            <person name="Tsang A."/>
            <person name="Wiebenga A."/>
            <person name="Young D."/>
            <person name="Pisabarro A."/>
            <person name="Eastwood D.C."/>
            <person name="Martin F."/>
            <person name="Cullen D."/>
            <person name="Grigoriev I.V."/>
            <person name="Hibbett D.S."/>
        </authorList>
    </citation>
    <scope>NUCLEOTIDE SEQUENCE [LARGE SCALE GENOMIC DNA]</scope>
    <source>
        <strain evidence="17 18">ATCC 11539</strain>
    </source>
</reference>
<sequence>MSAPTSTLTPNPTTPAYPDDVEWITAYLTIHMLSVPSRRYAYLLWIVVVFFFLLFAVLHWTGSRGGSLGAYWTKWAIRRRTWRKKGKIAAARKKGDMRAQPMPMSSNAQILCLAAIILGSLALCFVGPDYIAPGSKVWQFGHNSTINSISKRATYDISMFTQYQPQYTIPKAWWTVGGRAGLIAFALFPLCILFALKAPPFAIFAIPFMIQLHFDKLAWLHRWVGRLIWFITALHVAFWSIQLAKDQRAGTGKVAYTYAWQYEKFIYAWIAFGCMTLLILLSIAPLRRTHYEAFYFLHILLAPLTIVMSALHHPPVWIWCWVALALWGCERLWRATWWLSTNGFFGSSVRVPAVDEKMALYQGSGKRTEKSEMLVPTPFPPPAIMPSASASQQTLISPVPPTPTSAKVKPPPSAYKPPHLPGEESQLSYPPSENTAYPPSTFRSNSSVDLASIAPPTVYSYVPPPGYAHAELLAGMTVRLRFITPGYLSWAPGQHFLITVPAISRFCTHPFTCASICDEEAPGDEGREIVLLIRAKNGWTRDLWDEIVTMSAKGQKYHPSEHPPVGNGEKGAQWQVPSRGVLLKVFVDGPFGSAIRARWGENSTAVIVAGGSGVSFGMSVLEYLCLCMAGRDGKFLGGRPGGWGRKGFRLRRIRFVWLVREFSHIQWCASVIRRCMAMIPEPGLRVDIFVTNAKSAPDLRPPPQLSAPSQQPKGASTEFLAPPTPQYAKQGRARSGSTSSTSSVESQDDAASVNEYVDLSYYTGEYVDEETFSAGEFGDINVVDLTNFDGDDDTVLPGEAQFSKRVKKEGKVRRRQSRKMNNAKLAKLQLEDKATEERRSRHRDNRASASSTDRLLSPILSPASPVSNKRASAASSHYSLGYADMGNGPSAASSSATVLDNVHSPVSPGPFPPSRSSSPASGVRFQDGKGGARGRSADWDAQTTHGSIYAMMPTVGTGSHGETVKLEVDAQEIRDIGFVSEHAWPGRPKLERILADEVEASKGSVIVGCCGPISLNAVVRKAIASQINPARIRRGDMRGSISLVSEEFEY</sequence>
<dbReference type="PANTHER" id="PTHR32361">
    <property type="entry name" value="FERRIC/CUPRIC REDUCTASE TRANSMEMBRANE COMPONENT"/>
    <property type="match status" value="1"/>
</dbReference>
<dbReference type="EMBL" id="KB469298">
    <property type="protein sequence ID" value="EPQ58268.1"/>
    <property type="molecule type" value="Genomic_DNA"/>
</dbReference>
<dbReference type="Pfam" id="PF08022">
    <property type="entry name" value="FAD_binding_8"/>
    <property type="match status" value="1"/>
</dbReference>
<feature type="transmembrane region" description="Helical" evidence="15">
    <location>
        <begin position="110"/>
        <end position="131"/>
    </location>
</feature>
<dbReference type="SFLD" id="SFLDS00052">
    <property type="entry name" value="Ferric_Reductase_Domain"/>
    <property type="match status" value="2"/>
</dbReference>
<evidence type="ECO:0000256" key="8">
    <source>
        <dbReference type="ARBA" id="ARBA00022989"/>
    </source>
</evidence>
<dbReference type="InterPro" id="IPR017938">
    <property type="entry name" value="Riboflavin_synthase-like_b-brl"/>
</dbReference>
<evidence type="ECO:0000313" key="18">
    <source>
        <dbReference type="Proteomes" id="UP000030669"/>
    </source>
</evidence>
<dbReference type="OrthoDB" id="10006946at2759"/>
<dbReference type="InterPro" id="IPR039261">
    <property type="entry name" value="FNR_nucleotide-bd"/>
</dbReference>
<feature type="compositionally biased region" description="Basic and acidic residues" evidence="14">
    <location>
        <begin position="829"/>
        <end position="839"/>
    </location>
</feature>
<dbReference type="GO" id="GO:0005886">
    <property type="term" value="C:plasma membrane"/>
    <property type="evidence" value="ECO:0007669"/>
    <property type="project" value="UniProtKB-SubCell"/>
</dbReference>
<dbReference type="PROSITE" id="PS51384">
    <property type="entry name" value="FAD_FR"/>
    <property type="match status" value="1"/>
</dbReference>
<feature type="region of interest" description="Disordered" evidence="14">
    <location>
        <begin position="699"/>
        <end position="749"/>
    </location>
</feature>
<proteinExistence type="inferred from homology"/>
<feature type="transmembrane region" description="Helical" evidence="15">
    <location>
        <begin position="265"/>
        <end position="286"/>
    </location>
</feature>
<feature type="domain" description="FAD-binding FR-type" evidence="16">
    <location>
        <begin position="437"/>
        <end position="597"/>
    </location>
</feature>
<feature type="compositionally biased region" description="Pro residues" evidence="14">
    <location>
        <begin position="398"/>
        <end position="420"/>
    </location>
</feature>
<feature type="region of interest" description="Disordered" evidence="14">
    <location>
        <begin position="394"/>
        <end position="441"/>
    </location>
</feature>
<dbReference type="GO" id="GO:0006879">
    <property type="term" value="P:intracellular iron ion homeostasis"/>
    <property type="evidence" value="ECO:0007669"/>
    <property type="project" value="TreeGrafter"/>
</dbReference>
<evidence type="ECO:0000256" key="4">
    <source>
        <dbReference type="ARBA" id="ARBA00022448"/>
    </source>
</evidence>
<keyword evidence="10" id="KW-0406">Ion transport</keyword>
<feature type="compositionally biased region" description="Polar residues" evidence="14">
    <location>
        <begin position="425"/>
        <end position="441"/>
    </location>
</feature>
<dbReference type="eggNOG" id="KOG0039">
    <property type="taxonomic scope" value="Eukaryota"/>
</dbReference>
<feature type="transmembrane region" description="Helical" evidence="15">
    <location>
        <begin position="40"/>
        <end position="58"/>
    </location>
</feature>
<evidence type="ECO:0000256" key="13">
    <source>
        <dbReference type="ARBA" id="ARBA00048483"/>
    </source>
</evidence>
<feature type="compositionally biased region" description="Low complexity" evidence="14">
    <location>
        <begin position="733"/>
        <end position="745"/>
    </location>
</feature>
<feature type="compositionally biased region" description="Low complexity" evidence="14">
    <location>
        <begin position="914"/>
        <end position="925"/>
    </location>
</feature>
<organism evidence="17 18">
    <name type="scientific">Gloeophyllum trabeum (strain ATCC 11539 / FP-39264 / Madison 617)</name>
    <name type="common">Brown rot fungus</name>
    <dbReference type="NCBI Taxonomy" id="670483"/>
    <lineage>
        <taxon>Eukaryota</taxon>
        <taxon>Fungi</taxon>
        <taxon>Dikarya</taxon>
        <taxon>Basidiomycota</taxon>
        <taxon>Agaricomycotina</taxon>
        <taxon>Agaricomycetes</taxon>
        <taxon>Gloeophyllales</taxon>
        <taxon>Gloeophyllaceae</taxon>
        <taxon>Gloeophyllum</taxon>
    </lineage>
</organism>
<dbReference type="Pfam" id="PF01794">
    <property type="entry name" value="Ferric_reduct"/>
    <property type="match status" value="1"/>
</dbReference>
<evidence type="ECO:0000256" key="5">
    <source>
        <dbReference type="ARBA" id="ARBA00022475"/>
    </source>
</evidence>
<dbReference type="HOGENOM" id="CLU_009442_0_0_1"/>
<comment type="similarity">
    <text evidence="2">Belongs to the ferric reductase (FRE) family.</text>
</comment>
<dbReference type="InterPro" id="IPR013130">
    <property type="entry name" value="Fe3_Rdtase_TM_dom"/>
</dbReference>
<dbReference type="InterPro" id="IPR051410">
    <property type="entry name" value="Ferric/Cupric_Reductase"/>
</dbReference>
<evidence type="ECO:0000256" key="3">
    <source>
        <dbReference type="ARBA" id="ARBA00012668"/>
    </source>
</evidence>
<keyword evidence="4" id="KW-0813">Transport</keyword>
<keyword evidence="8 15" id="KW-1133">Transmembrane helix</keyword>
<dbReference type="GO" id="GO:0052851">
    <property type="term" value="F:ferric-chelate reductase (NADPH) activity"/>
    <property type="evidence" value="ECO:0007669"/>
    <property type="project" value="UniProtKB-EC"/>
</dbReference>
<keyword evidence="9" id="KW-0560">Oxidoreductase</keyword>
<keyword evidence="11 15" id="KW-0472">Membrane</keyword>
<dbReference type="Gene3D" id="3.40.50.80">
    <property type="entry name" value="Nucleotide-binding domain of ferredoxin-NADP reductase (FNR) module"/>
    <property type="match status" value="1"/>
</dbReference>
<comment type="subcellular location">
    <subcellularLocation>
        <location evidence="1">Cell membrane</location>
        <topology evidence="1">Multi-pass membrane protein</topology>
    </subcellularLocation>
</comment>
<keyword evidence="12" id="KW-0325">Glycoprotein</keyword>
<feature type="transmembrane region" description="Helical" evidence="15">
    <location>
        <begin position="293"/>
        <end position="310"/>
    </location>
</feature>
<dbReference type="Pfam" id="PF08030">
    <property type="entry name" value="NAD_binding_6"/>
    <property type="match status" value="1"/>
</dbReference>
<name>S7QGF4_GLOTA</name>
<evidence type="ECO:0000259" key="16">
    <source>
        <dbReference type="PROSITE" id="PS51384"/>
    </source>
</evidence>
<dbReference type="CDD" id="cd06186">
    <property type="entry name" value="NOX_Duox_like_FAD_NADP"/>
    <property type="match status" value="1"/>
</dbReference>
<keyword evidence="6 15" id="KW-0812">Transmembrane</keyword>
<accession>S7QGF4</accession>
<evidence type="ECO:0000256" key="9">
    <source>
        <dbReference type="ARBA" id="ARBA00023002"/>
    </source>
</evidence>
<evidence type="ECO:0000313" key="17">
    <source>
        <dbReference type="EMBL" id="EPQ58268.1"/>
    </source>
</evidence>
<evidence type="ECO:0000256" key="6">
    <source>
        <dbReference type="ARBA" id="ARBA00022692"/>
    </source>
</evidence>
<dbReference type="RefSeq" id="XP_007863498.1">
    <property type="nucleotide sequence ID" value="XM_007865307.1"/>
</dbReference>
<dbReference type="AlphaFoldDB" id="S7QGF4"/>
<feature type="region of interest" description="Disordered" evidence="14">
    <location>
        <begin position="888"/>
        <end position="938"/>
    </location>
</feature>
<dbReference type="EC" id="1.16.1.9" evidence="3"/>
<dbReference type="GO" id="GO:0015677">
    <property type="term" value="P:copper ion import"/>
    <property type="evidence" value="ECO:0007669"/>
    <property type="project" value="TreeGrafter"/>
</dbReference>
<dbReference type="InterPro" id="IPR017927">
    <property type="entry name" value="FAD-bd_FR_type"/>
</dbReference>
<protein>
    <recommendedName>
        <fullName evidence="3">ferric-chelate reductase (NADPH)</fullName>
        <ecNumber evidence="3">1.16.1.9</ecNumber>
    </recommendedName>
</protein>
<evidence type="ECO:0000256" key="7">
    <source>
        <dbReference type="ARBA" id="ARBA00022982"/>
    </source>
</evidence>
<dbReference type="OMA" id="WTKDLWD"/>
<dbReference type="Proteomes" id="UP000030669">
    <property type="component" value="Unassembled WGS sequence"/>
</dbReference>
<evidence type="ECO:0000256" key="15">
    <source>
        <dbReference type="SAM" id="Phobius"/>
    </source>
</evidence>
<evidence type="ECO:0000256" key="10">
    <source>
        <dbReference type="ARBA" id="ARBA00023065"/>
    </source>
</evidence>